<reference evidence="1" key="1">
    <citation type="submission" date="2021-05" db="EMBL/GenBank/DDBJ databases">
        <authorList>
            <person name="Alioto T."/>
            <person name="Alioto T."/>
            <person name="Gomez Garrido J."/>
        </authorList>
    </citation>
    <scope>NUCLEOTIDE SEQUENCE</scope>
</reference>
<protein>
    <submittedName>
        <fullName evidence="1">Uncharacterized protein</fullName>
    </submittedName>
</protein>
<dbReference type="AlphaFoldDB" id="A0A8D9E0R1"/>
<dbReference type="EMBL" id="HBUF01394574">
    <property type="protein sequence ID" value="CAG6735044.1"/>
    <property type="molecule type" value="Transcribed_RNA"/>
</dbReference>
<accession>A0A8D9E0R1</accession>
<name>A0A8D9E0R1_9HEMI</name>
<evidence type="ECO:0000313" key="1">
    <source>
        <dbReference type="EMBL" id="CAG6735044.1"/>
    </source>
</evidence>
<sequence length="119" mass="13699">MFGVIKGDRILQCHNHSRTRTGEPKREVFAIFLLISIITKGLDLNYHFICIKFILYIVYQSDRLDFRHSYRASKKPSIGMFICLPMSKLCTTWTAWTAVLPFDLIFTASVAHRKATSVA</sequence>
<proteinExistence type="predicted"/>
<organism evidence="1">
    <name type="scientific">Cacopsylla melanoneura</name>
    <dbReference type="NCBI Taxonomy" id="428564"/>
    <lineage>
        <taxon>Eukaryota</taxon>
        <taxon>Metazoa</taxon>
        <taxon>Ecdysozoa</taxon>
        <taxon>Arthropoda</taxon>
        <taxon>Hexapoda</taxon>
        <taxon>Insecta</taxon>
        <taxon>Pterygota</taxon>
        <taxon>Neoptera</taxon>
        <taxon>Paraneoptera</taxon>
        <taxon>Hemiptera</taxon>
        <taxon>Sternorrhyncha</taxon>
        <taxon>Psylloidea</taxon>
        <taxon>Psyllidae</taxon>
        <taxon>Psyllinae</taxon>
        <taxon>Cacopsylla</taxon>
    </lineage>
</organism>